<protein>
    <submittedName>
        <fullName evidence="5">Glycosyl transferase family 2</fullName>
    </submittedName>
</protein>
<evidence type="ECO:0000256" key="1">
    <source>
        <dbReference type="SAM" id="Coils"/>
    </source>
</evidence>
<dbReference type="OrthoDB" id="73743at2"/>
<dbReference type="SUPFAM" id="SSF53335">
    <property type="entry name" value="S-adenosyl-L-methionine-dependent methyltransferases"/>
    <property type="match status" value="1"/>
</dbReference>
<dbReference type="AlphaFoldDB" id="B7JW84"/>
<dbReference type="InterPro" id="IPR029044">
    <property type="entry name" value="Nucleotide-diphossugar_trans"/>
</dbReference>
<dbReference type="CAZy" id="GT2">
    <property type="family name" value="Glycosyltransferase Family 2"/>
</dbReference>
<dbReference type="eggNOG" id="COG0438">
    <property type="taxonomic scope" value="Bacteria"/>
</dbReference>
<dbReference type="Proteomes" id="UP000008204">
    <property type="component" value="Chromosome"/>
</dbReference>
<dbReference type="InterPro" id="IPR001296">
    <property type="entry name" value="Glyco_trans_1"/>
</dbReference>
<sequence>MFQETDYIIHDKCPFCQSRDLDKYKQRADQLWVLLCHNCRLGFVEKYPKNLAQWYDLEYYEKSTGQANSGIGYDNYQDVAYDYFLWAIALVALTKTKGSLFDLGCSNGLFLDLAKSYGCTDLGGVELTPEYAEIAQQKGYSVYNQSFLDIQFDANQKYDIVTAWAVLEHIPELNETLAKIKSILKPEGLLFFEVPCIVFDERDDYWLNSSLEHIYYFTEESFKTILKRHFNNCYIGGVFSLDGYGASLAGFVSNSPEKTIDYQPINDYLKSMTRVDLSTLSEVEIICYFIIHFRYTQNIEACKTIVDYLSQKETNSDQAVSLNLYYWSYLASNFLKAHLDNQNYIEAKDYFLEQISGLESNLENHQLSIKTLQQQLAEEVAEEAANYRKLYQELIRSNNQLEQVNHDLAQTQEQLHQTQGELHHTQEQLHHKQGELVQTQEQLYEKYHQIDQITHERNYWKSRVEAIETSKFWKLRDQWFKVRSLVGARNENLSFLQSLVTPLPPEQSNKQELLLDNNLALEESESSPIEVMTQEELEPIQETPVQRMTQEKWDQNLPLVSVIIPCYNYGQYLEEAIDSVLQQTFQNFEIIVVDDGSTDSKTQEVLDNLNKPKTTLIRQKNQGVAIARNEGIFQAKGKYICCLDADDKLKPAYLEKCLIKLETENLDICYTWIQEFEESDLVWKTASFELSKLLEENCLEVSAVFRRDIWEKVGGYDPQMAYEDWDLWITMAKMGAIGDVIPEPLFLYRKHGISKHDLDFSNHEEIKQKIETKHQKLYQEPDRVRAIEQAKPKYGVQDGYKNLLIQSENSPNEKRKTLLYALPFTVMGGVDTVLLTLMKNFKQQGFDIYVLTTLRPLTPKEDTTERYEEIVDGIYHFPNLLTEDKWPELVNYLIESKQIDLVLMAGSSYFYSLIPDLKDRYPNLKIVDQLYNEYGHIANNRKYADYIDLNIVENERVKTCLLDEYEEKPEKISLITNGVDINHFNPDFIEASNLPSLVIPPEKFVISYIGRFSEEKCPEVFVEIVNHFKNDHRLCFIMAGYGPMEDQIKDQIKTYGLEFRIHFPGIVETKPYLAITDLMILPSKIDGRPNIVLESLAMGIPVIASAIGGLPQIIQDGDNGFLCDPDNTEEFIEKIEKITSDTNLYQQMKQNARKYAVKSLDMAVMKTQYLELINRLI</sequence>
<dbReference type="InterPro" id="IPR001173">
    <property type="entry name" value="Glyco_trans_2-like"/>
</dbReference>
<dbReference type="GO" id="GO:0016757">
    <property type="term" value="F:glycosyltransferase activity"/>
    <property type="evidence" value="ECO:0007669"/>
    <property type="project" value="InterPro"/>
</dbReference>
<reference evidence="6" key="1">
    <citation type="journal article" date="2011" name="MBio">
        <title>Novel metabolic attributes of the genus Cyanothece, comprising a group of unicellular nitrogen-fixing Cyanobacteria.</title>
        <authorList>
            <person name="Bandyopadhyay A."/>
            <person name="Elvitigala T."/>
            <person name="Welsh E."/>
            <person name="Stockel J."/>
            <person name="Liberton M."/>
            <person name="Min H."/>
            <person name="Sherman L.A."/>
            <person name="Pakrasi H.B."/>
        </authorList>
    </citation>
    <scope>NUCLEOTIDE SEQUENCE [LARGE SCALE GENOMIC DNA]</scope>
    <source>
        <strain evidence="6">PCC 8801</strain>
    </source>
</reference>
<dbReference type="Pfam" id="PF00534">
    <property type="entry name" value="Glycos_transf_1"/>
    <property type="match status" value="1"/>
</dbReference>
<proteinExistence type="predicted"/>
<evidence type="ECO:0000259" key="4">
    <source>
        <dbReference type="Pfam" id="PF13439"/>
    </source>
</evidence>
<dbReference type="InterPro" id="IPR028098">
    <property type="entry name" value="Glyco_trans_4-like_N"/>
</dbReference>
<dbReference type="SUPFAM" id="SSF53756">
    <property type="entry name" value="UDP-Glycosyltransferase/glycogen phosphorylase"/>
    <property type="match status" value="1"/>
</dbReference>
<evidence type="ECO:0000313" key="5">
    <source>
        <dbReference type="EMBL" id="ACK66929.1"/>
    </source>
</evidence>
<dbReference type="InterPro" id="IPR029063">
    <property type="entry name" value="SAM-dependent_MTases_sf"/>
</dbReference>
<dbReference type="CAZy" id="GT4">
    <property type="family name" value="Glycosyltransferase Family 4"/>
</dbReference>
<dbReference type="Gene3D" id="3.40.50.2000">
    <property type="entry name" value="Glycogen Phosphorylase B"/>
    <property type="match status" value="2"/>
</dbReference>
<accession>B7JW84</accession>
<gene>
    <name evidence="5" type="ordered locus">PCC8801_2933</name>
</gene>
<dbReference type="InterPro" id="IPR050834">
    <property type="entry name" value="Glycosyltransf_2"/>
</dbReference>
<feature type="domain" description="Glycosyl transferase family 1" evidence="2">
    <location>
        <begin position="996"/>
        <end position="1154"/>
    </location>
</feature>
<dbReference type="Pfam" id="PF13489">
    <property type="entry name" value="Methyltransf_23"/>
    <property type="match status" value="1"/>
</dbReference>
<organism evidence="5 6">
    <name type="scientific">Rippkaea orientalis (strain PCC 8801 / RF-1)</name>
    <name type="common">Cyanothece sp. (strain PCC 8801)</name>
    <dbReference type="NCBI Taxonomy" id="41431"/>
    <lineage>
        <taxon>Bacteria</taxon>
        <taxon>Bacillati</taxon>
        <taxon>Cyanobacteriota</taxon>
        <taxon>Cyanophyceae</taxon>
        <taxon>Oscillatoriophycideae</taxon>
        <taxon>Chroococcales</taxon>
        <taxon>Aphanothecaceae</taxon>
        <taxon>Rippkaea</taxon>
        <taxon>Rippkaea orientalis</taxon>
    </lineage>
</organism>
<dbReference type="Pfam" id="PF00535">
    <property type="entry name" value="Glycos_transf_2"/>
    <property type="match status" value="1"/>
</dbReference>
<keyword evidence="6" id="KW-1185">Reference proteome</keyword>
<dbReference type="PANTHER" id="PTHR43685:SF2">
    <property type="entry name" value="GLYCOSYLTRANSFERASE 2-LIKE DOMAIN-CONTAINING PROTEIN"/>
    <property type="match status" value="1"/>
</dbReference>
<dbReference type="CDD" id="cd02440">
    <property type="entry name" value="AdoMet_MTases"/>
    <property type="match status" value="1"/>
</dbReference>
<dbReference type="EMBL" id="CP001287">
    <property type="protein sequence ID" value="ACK66929.1"/>
    <property type="molecule type" value="Genomic_DNA"/>
</dbReference>
<dbReference type="GO" id="GO:0044010">
    <property type="term" value="P:single-species biofilm formation"/>
    <property type="evidence" value="ECO:0007669"/>
    <property type="project" value="TreeGrafter"/>
</dbReference>
<keyword evidence="1" id="KW-0175">Coiled coil</keyword>
<dbReference type="STRING" id="41431.PCC8801_2933"/>
<evidence type="ECO:0000259" key="3">
    <source>
        <dbReference type="Pfam" id="PF00535"/>
    </source>
</evidence>
<dbReference type="eggNOG" id="COG2227">
    <property type="taxonomic scope" value="Bacteria"/>
</dbReference>
<name>B7JW84_RIPO1</name>
<dbReference type="PANTHER" id="PTHR43685">
    <property type="entry name" value="GLYCOSYLTRANSFERASE"/>
    <property type="match status" value="1"/>
</dbReference>
<dbReference type="SUPFAM" id="SSF53448">
    <property type="entry name" value="Nucleotide-diphospho-sugar transferases"/>
    <property type="match status" value="1"/>
</dbReference>
<dbReference type="CDD" id="cd03801">
    <property type="entry name" value="GT4_PimA-like"/>
    <property type="match status" value="1"/>
</dbReference>
<dbReference type="Gene3D" id="3.90.550.10">
    <property type="entry name" value="Spore Coat Polysaccharide Biosynthesis Protein SpsA, Chain A"/>
    <property type="match status" value="1"/>
</dbReference>
<dbReference type="Pfam" id="PF13439">
    <property type="entry name" value="Glyco_transf_4"/>
    <property type="match status" value="1"/>
</dbReference>
<keyword evidence="5" id="KW-0808">Transferase</keyword>
<dbReference type="eggNOG" id="COG1216">
    <property type="taxonomic scope" value="Bacteria"/>
</dbReference>
<feature type="domain" description="Glycosyltransferase subfamily 4-like N-terminal" evidence="4">
    <location>
        <begin position="827"/>
        <end position="982"/>
    </location>
</feature>
<dbReference type="RefSeq" id="WP_012596195.1">
    <property type="nucleotide sequence ID" value="NC_011726.1"/>
</dbReference>
<dbReference type="Gene3D" id="3.40.50.150">
    <property type="entry name" value="Vaccinia Virus protein VP39"/>
    <property type="match status" value="1"/>
</dbReference>
<dbReference type="HOGENOM" id="CLU_273392_0_0_3"/>
<feature type="domain" description="Glycosyltransferase 2-like" evidence="3">
    <location>
        <begin position="561"/>
        <end position="688"/>
    </location>
</feature>
<evidence type="ECO:0000259" key="2">
    <source>
        <dbReference type="Pfam" id="PF00534"/>
    </source>
</evidence>
<evidence type="ECO:0000313" key="6">
    <source>
        <dbReference type="Proteomes" id="UP000008204"/>
    </source>
</evidence>
<dbReference type="KEGG" id="cyp:PCC8801_2933"/>
<feature type="coiled-coil region" evidence="1">
    <location>
        <begin position="355"/>
        <end position="428"/>
    </location>
</feature>